<comment type="subcellular location">
    <subcellularLocation>
        <location evidence="1">Endomembrane system</location>
    </subcellularLocation>
</comment>
<dbReference type="STRING" id="1198029.A0A1U7LIP1"/>
<dbReference type="AlphaFoldDB" id="A0A1U7LIP1"/>
<dbReference type="InterPro" id="IPR027417">
    <property type="entry name" value="P-loop_NTPase"/>
</dbReference>
<evidence type="ECO:0000256" key="5">
    <source>
        <dbReference type="ARBA" id="ARBA00023134"/>
    </source>
</evidence>
<keyword evidence="5" id="KW-0342">GTP-binding</keyword>
<organism evidence="8 9">
    <name type="scientific">Neolecta irregularis (strain DAH-3)</name>
    <dbReference type="NCBI Taxonomy" id="1198029"/>
    <lineage>
        <taxon>Eukaryota</taxon>
        <taxon>Fungi</taxon>
        <taxon>Dikarya</taxon>
        <taxon>Ascomycota</taxon>
        <taxon>Taphrinomycotina</taxon>
        <taxon>Neolectales</taxon>
        <taxon>Neolectaceae</taxon>
        <taxon>Neolecta</taxon>
    </lineage>
</organism>
<dbReference type="CDD" id="cd11385">
    <property type="entry name" value="RagC_like"/>
    <property type="match status" value="1"/>
</dbReference>
<dbReference type="Proteomes" id="UP000186594">
    <property type="component" value="Unassembled WGS sequence"/>
</dbReference>
<dbReference type="GO" id="GO:1904263">
    <property type="term" value="P:positive regulation of TORC1 signaling"/>
    <property type="evidence" value="ECO:0007669"/>
    <property type="project" value="TreeGrafter"/>
</dbReference>
<evidence type="ECO:0000256" key="2">
    <source>
        <dbReference type="ARBA" id="ARBA00007756"/>
    </source>
</evidence>
<dbReference type="GO" id="GO:0009267">
    <property type="term" value="P:cellular response to starvation"/>
    <property type="evidence" value="ECO:0007669"/>
    <property type="project" value="TreeGrafter"/>
</dbReference>
<dbReference type="GO" id="GO:0010507">
    <property type="term" value="P:negative regulation of autophagy"/>
    <property type="evidence" value="ECO:0007669"/>
    <property type="project" value="TreeGrafter"/>
</dbReference>
<comment type="catalytic activity">
    <reaction evidence="7">
        <text>GTP + H2O = GDP + phosphate + H(+)</text>
        <dbReference type="Rhea" id="RHEA:19669"/>
        <dbReference type="ChEBI" id="CHEBI:15377"/>
        <dbReference type="ChEBI" id="CHEBI:15378"/>
        <dbReference type="ChEBI" id="CHEBI:37565"/>
        <dbReference type="ChEBI" id="CHEBI:43474"/>
        <dbReference type="ChEBI" id="CHEBI:58189"/>
    </reaction>
    <physiologicalReaction direction="left-to-right" evidence="7">
        <dbReference type="Rhea" id="RHEA:19670"/>
    </physiologicalReaction>
</comment>
<evidence type="ECO:0000256" key="6">
    <source>
        <dbReference type="ARBA" id="ARBA00023136"/>
    </source>
</evidence>
<dbReference type="EMBL" id="LXFE01003116">
    <property type="protein sequence ID" value="OLL22514.1"/>
    <property type="molecule type" value="Genomic_DNA"/>
</dbReference>
<comment type="caution">
    <text evidence="8">The sequence shown here is derived from an EMBL/GenBank/DDBJ whole genome shotgun (WGS) entry which is preliminary data.</text>
</comment>
<dbReference type="GO" id="GO:0012505">
    <property type="term" value="C:endomembrane system"/>
    <property type="evidence" value="ECO:0007669"/>
    <property type="project" value="UniProtKB-SubCell"/>
</dbReference>
<evidence type="ECO:0000256" key="7">
    <source>
        <dbReference type="ARBA" id="ARBA00049117"/>
    </source>
</evidence>
<evidence type="ECO:0000313" key="8">
    <source>
        <dbReference type="EMBL" id="OLL22514.1"/>
    </source>
</evidence>
<dbReference type="Gene3D" id="3.30.450.190">
    <property type="match status" value="1"/>
</dbReference>
<dbReference type="Pfam" id="PF04670">
    <property type="entry name" value="Gtr1_RagA"/>
    <property type="match status" value="1"/>
</dbReference>
<reference evidence="8 9" key="1">
    <citation type="submission" date="2016-04" db="EMBL/GenBank/DDBJ databases">
        <title>Evolutionary innovation and constraint leading to complex multicellularity in the Ascomycota.</title>
        <authorList>
            <person name="Cisse O."/>
            <person name="Nguyen A."/>
            <person name="Hewitt D.A."/>
            <person name="Jedd G."/>
            <person name="Stajich J.E."/>
        </authorList>
    </citation>
    <scope>NUCLEOTIDE SEQUENCE [LARGE SCALE GENOMIC DNA]</scope>
    <source>
        <strain evidence="8 9">DAH-3</strain>
    </source>
</reference>
<name>A0A1U7LIP1_NEOID</name>
<dbReference type="GO" id="GO:0000329">
    <property type="term" value="C:fungal-type vacuole membrane"/>
    <property type="evidence" value="ECO:0007669"/>
    <property type="project" value="TreeGrafter"/>
</dbReference>
<dbReference type="GO" id="GO:0003924">
    <property type="term" value="F:GTPase activity"/>
    <property type="evidence" value="ECO:0007669"/>
    <property type="project" value="TreeGrafter"/>
</dbReference>
<keyword evidence="9" id="KW-1185">Reference proteome</keyword>
<keyword evidence="3" id="KW-0547">Nucleotide-binding</keyword>
<comment type="similarity">
    <text evidence="2">Belongs to the GTR/RAG GTP-binding protein family.</text>
</comment>
<dbReference type="OrthoDB" id="26136at2759"/>
<evidence type="ECO:0000256" key="3">
    <source>
        <dbReference type="ARBA" id="ARBA00022741"/>
    </source>
</evidence>
<sequence>MAHVGAKAPRLLLMGLRRSGKSSIQKVVFQKMPPQDTLYLGTSAAEPRESIGSFVDVQVLDFPSQLDFFDSEWDFEGVLRDIGALIFVIDAQDEYLEALSALHVTIMKVLRMNPGMLIEIFVHKVDGLSDDYRIDTQRDIQQRTLDELADAGIDGVTISFHLTSIFDHSIFEAFSKVIQKLIPQLPTLENLLNILCSNSGIEKAFLFDVVSKIYIATDSSPVDVQSYEICADFIDVIYDISSIYSFERTKQTNGDNETGEEEISSIMKLNNGLVIYLRAIDKYLVLICLMRHESMEKHGLSVQALEAMTKDEELPVFVDTVIVGSGPAALFLSWLLHGNTPSYVASSVAGHPDPVLHGKLANFPNDSLYHVLRHCPDLFSHIFSNPIYSTKALPINAMFDALLRPNIDVDPSTHSLIEFQNTPSNKVTHLVIGDSQFSGGQWVDNVSKKDYVADSQALSYGELLSLPGFSFSEWHKAKHGAESILERPYFRDVAEYYSSYPEKTGIADTLRLSTRVTLVQRTREGFEVRTQSRAEDAIIHCRHVVLASGLYSSTIPASPALQPYLHARYTSDPGLPIMVVGSGFSAADAIKENISHRPVIHLYHWHPEASSPLKYCHPQAYPDYAQVYRQMKLSAASGQPSGNYEGLPNSLIKYVKHLDNGELELCVSTSHGDITRRIGQIGIYIGRRGKLDYLSEDLMGEIGLNNEWLQNDGLRRYVKGDLVGFHVAEKVWAIGSVMGDSLVRQSMGGVIACAADILHDIS</sequence>
<evidence type="ECO:0000313" key="9">
    <source>
        <dbReference type="Proteomes" id="UP000186594"/>
    </source>
</evidence>
<dbReference type="FunFam" id="3.40.50.300:FF:001086">
    <property type="entry name" value="GTP-binding protein GTR2"/>
    <property type="match status" value="1"/>
</dbReference>
<dbReference type="GO" id="GO:0005634">
    <property type="term" value="C:nucleus"/>
    <property type="evidence" value="ECO:0007669"/>
    <property type="project" value="TreeGrafter"/>
</dbReference>
<keyword evidence="4" id="KW-0378">Hydrolase</keyword>
<dbReference type="PANTHER" id="PTHR11259">
    <property type="entry name" value="RAS-RELATED GTP BINDING RAG/GTR YEAST"/>
    <property type="match status" value="1"/>
</dbReference>
<dbReference type="GO" id="GO:1990131">
    <property type="term" value="C:Gtr1-Gtr2 GTPase complex"/>
    <property type="evidence" value="ECO:0007669"/>
    <property type="project" value="TreeGrafter"/>
</dbReference>
<gene>
    <name evidence="8" type="ORF">NEOLI_002659</name>
</gene>
<evidence type="ECO:0000256" key="1">
    <source>
        <dbReference type="ARBA" id="ARBA00004308"/>
    </source>
</evidence>
<dbReference type="SUPFAM" id="SSF52540">
    <property type="entry name" value="P-loop containing nucleoside triphosphate hydrolases"/>
    <property type="match status" value="1"/>
</dbReference>
<keyword evidence="6" id="KW-0472">Membrane</keyword>
<dbReference type="InterPro" id="IPR039400">
    <property type="entry name" value="RagC/D"/>
</dbReference>
<evidence type="ECO:0000256" key="4">
    <source>
        <dbReference type="ARBA" id="ARBA00022801"/>
    </source>
</evidence>
<dbReference type="Gene3D" id="3.40.50.300">
    <property type="entry name" value="P-loop containing nucleotide triphosphate hydrolases"/>
    <property type="match status" value="1"/>
</dbReference>
<dbReference type="InterPro" id="IPR036188">
    <property type="entry name" value="FAD/NAD-bd_sf"/>
</dbReference>
<dbReference type="GO" id="GO:0005525">
    <property type="term" value="F:GTP binding"/>
    <property type="evidence" value="ECO:0007669"/>
    <property type="project" value="UniProtKB-KW"/>
</dbReference>
<dbReference type="PANTHER" id="PTHR11259:SF2">
    <property type="entry name" value="GH16429P"/>
    <property type="match status" value="1"/>
</dbReference>
<dbReference type="InterPro" id="IPR006762">
    <property type="entry name" value="Gtr1_RagA"/>
</dbReference>
<dbReference type="Gene3D" id="3.50.50.60">
    <property type="entry name" value="FAD/NAD(P)-binding domain"/>
    <property type="match status" value="1"/>
</dbReference>
<protein>
    <submittedName>
        <fullName evidence="8">GTP-binding protein gtr2</fullName>
    </submittedName>
</protein>
<proteinExistence type="inferred from homology"/>
<accession>A0A1U7LIP1</accession>
<dbReference type="SUPFAM" id="SSF51905">
    <property type="entry name" value="FAD/NAD(P)-binding domain"/>
    <property type="match status" value="1"/>
</dbReference>